<reference evidence="1 3" key="1">
    <citation type="journal article" date="2009" name="PLoS Biol.">
        <title>Lineage-specific biology revealed by a finished genome assembly of the mouse.</title>
        <authorList>
            <consortium name="Mouse Genome Sequencing Consortium"/>
            <person name="Church D.M."/>
            <person name="Goodstadt L."/>
            <person name="Hillier L.W."/>
            <person name="Zody M.C."/>
            <person name="Goldstein S."/>
            <person name="She X."/>
            <person name="Bult C.J."/>
            <person name="Agarwala R."/>
            <person name="Cherry J.L."/>
            <person name="DiCuccio M."/>
            <person name="Hlavina W."/>
            <person name="Kapustin Y."/>
            <person name="Meric P."/>
            <person name="Maglott D."/>
            <person name="Birtle Z."/>
            <person name="Marques A.C."/>
            <person name="Graves T."/>
            <person name="Zhou S."/>
            <person name="Teague B."/>
            <person name="Potamousis K."/>
            <person name="Churas C."/>
            <person name="Place M."/>
            <person name="Herschleb J."/>
            <person name="Runnheim R."/>
            <person name="Forrest D."/>
            <person name="Amos-Landgraf J."/>
            <person name="Schwartz D.C."/>
            <person name="Cheng Z."/>
            <person name="Lindblad-Toh K."/>
            <person name="Eichler E.E."/>
            <person name="Ponting C.P."/>
        </authorList>
    </citation>
    <scope>NUCLEOTIDE SEQUENCE [LARGE SCALE GENOMIC DNA]</scope>
    <source>
        <strain evidence="1 3">C57BL/6J</strain>
    </source>
</reference>
<reference evidence="1" key="4">
    <citation type="submission" date="2025-09" db="UniProtKB">
        <authorList>
            <consortium name="Ensembl"/>
        </authorList>
    </citation>
    <scope>IDENTIFICATION</scope>
    <source>
        <strain evidence="1">C57BL/6J</strain>
    </source>
</reference>
<dbReference type="AGR" id="MGI:2685256"/>
<evidence type="ECO:0000313" key="2">
    <source>
        <dbReference type="MGI" id="MGI:2685256"/>
    </source>
</evidence>
<evidence type="ECO:0000313" key="1">
    <source>
        <dbReference type="Ensembl" id="ENSMUSP00000142649.2"/>
    </source>
</evidence>
<name>A0A0G2JE64_MOUSE</name>
<dbReference type="SMR" id="A0A0G2JE64"/>
<dbReference type="AlphaFoldDB" id="A0A0G2JE64"/>
<dbReference type="Bgee" id="ENSMUSG00000074591">
    <property type="expression patterns" value="Expressed in lumbar subsegment of spinal cord and 25 other cell types or tissues"/>
</dbReference>
<gene>
    <name evidence="1 2" type="primary">Ankub1</name>
</gene>
<dbReference type="MGI" id="MGI:2685256">
    <property type="gene designation" value="Ankub1"/>
</dbReference>
<proteinExistence type="predicted"/>
<reference evidence="1 3" key="2">
    <citation type="journal article" date="2011" name="PLoS Biol.">
        <title>Modernizing reference genome assemblies.</title>
        <authorList>
            <person name="Church D.M."/>
            <person name="Schneider V.A."/>
            <person name="Graves T."/>
            <person name="Auger K."/>
            <person name="Cunningham F."/>
            <person name="Bouk N."/>
            <person name="Chen H.C."/>
            <person name="Agarwala R."/>
            <person name="McLaren W.M."/>
            <person name="Ritchie G.R."/>
            <person name="Albracht D."/>
            <person name="Kremitzki M."/>
            <person name="Rock S."/>
            <person name="Kotkiewicz H."/>
            <person name="Kremitzki C."/>
            <person name="Wollam A."/>
            <person name="Trani L."/>
            <person name="Fulton L."/>
            <person name="Fulton R."/>
            <person name="Matthews L."/>
            <person name="Whitehead S."/>
            <person name="Chow W."/>
            <person name="Torrance J."/>
            <person name="Dunn M."/>
            <person name="Harden G."/>
            <person name="Threadgold G."/>
            <person name="Wood J."/>
            <person name="Collins J."/>
            <person name="Heath P."/>
            <person name="Griffiths G."/>
            <person name="Pelan S."/>
            <person name="Grafham D."/>
            <person name="Eichler E.E."/>
            <person name="Weinstock G."/>
            <person name="Mardis E.R."/>
            <person name="Wilson R.K."/>
            <person name="Howe K."/>
            <person name="Flicek P."/>
            <person name="Hubbard T."/>
        </authorList>
    </citation>
    <scope>NUCLEOTIDE SEQUENCE [LARGE SCALE GENOMIC DNA]</scope>
    <source>
        <strain evidence="1 3">C57BL/6J</strain>
    </source>
</reference>
<dbReference type="ExpressionAtlas" id="A0A0G2JE64">
    <property type="expression patterns" value="baseline and differential"/>
</dbReference>
<organism evidence="1 3">
    <name type="scientific">Mus musculus</name>
    <name type="common">Mouse</name>
    <dbReference type="NCBI Taxonomy" id="10090"/>
    <lineage>
        <taxon>Eukaryota</taxon>
        <taxon>Metazoa</taxon>
        <taxon>Chordata</taxon>
        <taxon>Craniata</taxon>
        <taxon>Vertebrata</taxon>
        <taxon>Euteleostomi</taxon>
        <taxon>Mammalia</taxon>
        <taxon>Eutheria</taxon>
        <taxon>Euarchontoglires</taxon>
        <taxon>Glires</taxon>
        <taxon>Rodentia</taxon>
        <taxon>Myomorpha</taxon>
        <taxon>Muroidea</taxon>
        <taxon>Muridae</taxon>
        <taxon>Murinae</taxon>
        <taxon>Mus</taxon>
        <taxon>Mus</taxon>
    </lineage>
</organism>
<dbReference type="Antibodypedia" id="64962">
    <property type="antibodies" value="4 antibodies from 4 providers"/>
</dbReference>
<accession>A0A0G2JE64</accession>
<dbReference type="GeneTree" id="ENSGT00390000007965"/>
<evidence type="ECO:0000313" key="3">
    <source>
        <dbReference type="Proteomes" id="UP000000589"/>
    </source>
</evidence>
<sequence length="39" mass="4216">MRIFIAFEGSFEAFDVEAHTSVGAIKQMIKTNKAGGILS</sequence>
<reference evidence="1" key="3">
    <citation type="submission" date="2025-08" db="UniProtKB">
        <authorList>
            <consortium name="Ensembl"/>
        </authorList>
    </citation>
    <scope>IDENTIFICATION</scope>
    <source>
        <strain evidence="1">C57BL/6J</strain>
    </source>
</reference>
<keyword evidence="3" id="KW-1185">Reference proteome</keyword>
<protein>
    <submittedName>
        <fullName evidence="1">Ankyrin repeat and ubiquitin domain containing 1</fullName>
    </submittedName>
</protein>
<dbReference type="Proteomes" id="UP000000589">
    <property type="component" value="Chromosome 3"/>
</dbReference>
<dbReference type="Ensembl" id="ENSMUST00000200665.2">
    <property type="protein sequence ID" value="ENSMUSP00000142649.2"/>
    <property type="gene ID" value="ENSMUSG00000074591.9"/>
</dbReference>
<dbReference type="VEuPathDB" id="HostDB:ENSMUSG00000074591"/>